<feature type="region of interest" description="Disordered" evidence="2">
    <location>
        <begin position="63"/>
        <end position="86"/>
    </location>
</feature>
<feature type="compositionally biased region" description="Basic residues" evidence="2">
    <location>
        <begin position="396"/>
        <end position="409"/>
    </location>
</feature>
<keyword evidence="1" id="KW-0175">Coiled coil</keyword>
<name>A0A3D8T0C2_9HELO</name>
<protein>
    <submittedName>
        <fullName evidence="3">Uncharacterized protein</fullName>
    </submittedName>
</protein>
<feature type="compositionally biased region" description="Basic and acidic residues" evidence="2">
    <location>
        <begin position="454"/>
        <end position="486"/>
    </location>
</feature>
<organism evidence="3 4">
    <name type="scientific">Coleophoma crateriformis</name>
    <dbReference type="NCBI Taxonomy" id="565419"/>
    <lineage>
        <taxon>Eukaryota</taxon>
        <taxon>Fungi</taxon>
        <taxon>Dikarya</taxon>
        <taxon>Ascomycota</taxon>
        <taxon>Pezizomycotina</taxon>
        <taxon>Leotiomycetes</taxon>
        <taxon>Helotiales</taxon>
        <taxon>Dermateaceae</taxon>
        <taxon>Coleophoma</taxon>
    </lineage>
</organism>
<sequence length="862" mass="96874">MAQGAVAFLPANAATLTPDELHEIRECQKICAFRDAVLAGTHPRIKVPSHPVNVSKLSSAGHVPGATTPAAHTHAVSSSNTETPSLFSRTKNATAQQNSTLPVKPAKSEINPILLEKSEDLIKAEIQLQRQRLERALREQIEQQRLAQKAAYQSSESLPNFDLTEVLTKALAIVHPSAIVEAAPSVGAASDSFDDNTFYSSQHDTPNLSSSPHGKDQKESGEVQSHAIVSADESSGTGSASQSRANNREMVATGNSRSNDNVETAQHFSSSHQLTHNIHTTDNSLMVDARNNITDVYTTPDESSHVLKLRDTQKSTNSLLKEAFAIDSTSPLVRGHDLSPVAPQPARVSPLALAREPPIAHQLHPDEAPPAQVAALREKISENSSTDSSPKGSRSERKKRKEKKQKRKSAVVNTPDSPYIKPEPRSPSPYGVTPLPRPNKRPRVSAYGTELNYDEPRHDEPSASHGERTVPRREIVPYESYGEPRRVPPPTYERVGRDEDNYRRRVSEGQYIRRLSPQAPQGHDLYGQPEATSARPVSHAVVDRRIDEPARYYRDLPPRASVRPDVDRDRSRSPIMRERASPIPMGPPRHPVRIVVDEYGREYIDQTPVRQAMAPTARREIYYERAPTRAVSSRAPVETFEENGVIYRRASPIAMAPRRVVTQPEYNDPEYRQYRQREYSVRPMGPPSEEIVRQREYSVRPSMAPPADDYLRQREYSVRPMAPPGEEYIPKRAPIRREATYLEEVPPREYIRAPSVRPETVRYELPREYVGRLQSVRPEVPGREYTGSVRPEALREVAIPPQREYSVRPVERPRREYIMDAGDRYYEGGREAERVTYMERPAPEAGDVVYAGDGIRREVYRS</sequence>
<dbReference type="Proteomes" id="UP000256328">
    <property type="component" value="Unassembled WGS sequence"/>
</dbReference>
<keyword evidence="4" id="KW-1185">Reference proteome</keyword>
<accession>A0A3D8T0C2</accession>
<feature type="region of interest" description="Disordered" evidence="2">
    <location>
        <begin position="379"/>
        <end position="539"/>
    </location>
</feature>
<gene>
    <name evidence="3" type="ORF">BP5796_01409</name>
</gene>
<feature type="compositionally biased region" description="Low complexity" evidence="2">
    <location>
        <begin position="63"/>
        <end position="79"/>
    </location>
</feature>
<dbReference type="AlphaFoldDB" id="A0A3D8T0C2"/>
<feature type="compositionally biased region" description="Polar residues" evidence="2">
    <location>
        <begin position="197"/>
        <end position="212"/>
    </location>
</feature>
<proteinExistence type="predicted"/>
<dbReference type="OrthoDB" id="5333304at2759"/>
<dbReference type="EMBL" id="PDLN01000002">
    <property type="protein sequence ID" value="RDW92015.1"/>
    <property type="molecule type" value="Genomic_DNA"/>
</dbReference>
<feature type="compositionally biased region" description="Basic and acidic residues" evidence="2">
    <location>
        <begin position="494"/>
        <end position="507"/>
    </location>
</feature>
<feature type="coiled-coil region" evidence="1">
    <location>
        <begin position="119"/>
        <end position="150"/>
    </location>
</feature>
<evidence type="ECO:0000313" key="4">
    <source>
        <dbReference type="Proteomes" id="UP000256328"/>
    </source>
</evidence>
<evidence type="ECO:0000313" key="3">
    <source>
        <dbReference type="EMBL" id="RDW92015.1"/>
    </source>
</evidence>
<feature type="region of interest" description="Disordered" evidence="2">
    <location>
        <begin position="197"/>
        <end position="224"/>
    </location>
</feature>
<comment type="caution">
    <text evidence="3">The sequence shown here is derived from an EMBL/GenBank/DDBJ whole genome shotgun (WGS) entry which is preliminary data.</text>
</comment>
<evidence type="ECO:0000256" key="2">
    <source>
        <dbReference type="SAM" id="MobiDB-lite"/>
    </source>
</evidence>
<evidence type="ECO:0000256" key="1">
    <source>
        <dbReference type="SAM" id="Coils"/>
    </source>
</evidence>
<reference evidence="3 4" key="1">
    <citation type="journal article" date="2018" name="IMA Fungus">
        <title>IMA Genome-F 9: Draft genome sequence of Annulohypoxylon stygium, Aspergillus mulundensis, Berkeleyomyces basicola (syn. Thielaviopsis basicola), Ceratocystis smalleyi, two Cercospora beticola strains, Coleophoma cylindrospora, Fusarium fracticaudum, Phialophora cf. hyalina, and Morchella septimelata.</title>
        <authorList>
            <person name="Wingfield B.D."/>
            <person name="Bills G.F."/>
            <person name="Dong Y."/>
            <person name="Huang W."/>
            <person name="Nel W.J."/>
            <person name="Swalarsk-Parry B.S."/>
            <person name="Vaghefi N."/>
            <person name="Wilken P.M."/>
            <person name="An Z."/>
            <person name="de Beer Z.W."/>
            <person name="De Vos L."/>
            <person name="Chen L."/>
            <person name="Duong T.A."/>
            <person name="Gao Y."/>
            <person name="Hammerbacher A."/>
            <person name="Kikkert J.R."/>
            <person name="Li Y."/>
            <person name="Li H."/>
            <person name="Li K."/>
            <person name="Li Q."/>
            <person name="Liu X."/>
            <person name="Ma X."/>
            <person name="Naidoo K."/>
            <person name="Pethybridge S.J."/>
            <person name="Sun J."/>
            <person name="Steenkamp E.T."/>
            <person name="van der Nest M.A."/>
            <person name="van Wyk S."/>
            <person name="Wingfield M.J."/>
            <person name="Xiong C."/>
            <person name="Yue Q."/>
            <person name="Zhang X."/>
        </authorList>
    </citation>
    <scope>NUCLEOTIDE SEQUENCE [LARGE SCALE GENOMIC DNA]</scope>
    <source>
        <strain evidence="3 4">BP5796</strain>
    </source>
</reference>